<proteinExistence type="predicted"/>
<keyword evidence="2" id="KW-1185">Reference proteome</keyword>
<evidence type="ECO:0000313" key="1">
    <source>
        <dbReference type="EMBL" id="AET38455.1"/>
    </source>
</evidence>
<dbReference type="InParanoid" id="G8JPZ2"/>
<dbReference type="EMBL" id="CP002498">
    <property type="protein sequence ID" value="AET38455.1"/>
    <property type="molecule type" value="Genomic_DNA"/>
</dbReference>
<sequence length="102" mass="11774">MTTVAHGHRVYTLSMFPGSMDYVTIGIYCRLIVCGRLDSRKSFSETENLQRVWLERPSPDSEFREFQWRRRALTTGPQIAVKSVRRAYPAGPYCRSVSRVVS</sequence>
<dbReference type="KEGG" id="erc:Ecym_2756"/>
<dbReference type="AlphaFoldDB" id="G8JPZ2"/>
<dbReference type="Proteomes" id="UP000006790">
    <property type="component" value="Chromosome 2"/>
</dbReference>
<gene>
    <name evidence="1" type="ordered locus">Ecym_2756</name>
</gene>
<accession>G8JPZ2</accession>
<reference evidence="2" key="1">
    <citation type="journal article" date="2012" name="G3 (Bethesda)">
        <title>Pichia sorbitophila, an interspecies yeast hybrid reveals early steps of genome resolution following polyploidization.</title>
        <authorList>
            <person name="Leh Louis V."/>
            <person name="Despons L."/>
            <person name="Friedrich A."/>
            <person name="Martin T."/>
            <person name="Durrens P."/>
            <person name="Casaregola S."/>
            <person name="Neuveglise C."/>
            <person name="Fairhead C."/>
            <person name="Marck C."/>
            <person name="Cruz J.A."/>
            <person name="Straub M.L."/>
            <person name="Kugler V."/>
            <person name="Sacerdot C."/>
            <person name="Uzunov Z."/>
            <person name="Thierry A."/>
            <person name="Weiss S."/>
            <person name="Bleykasten C."/>
            <person name="De Montigny J."/>
            <person name="Jacques N."/>
            <person name="Jung P."/>
            <person name="Lemaire M."/>
            <person name="Mallet S."/>
            <person name="Morel G."/>
            <person name="Richard G.F."/>
            <person name="Sarkar A."/>
            <person name="Savel G."/>
            <person name="Schacherer J."/>
            <person name="Seret M.L."/>
            <person name="Talla E."/>
            <person name="Samson G."/>
            <person name="Jubin C."/>
            <person name="Poulain J."/>
            <person name="Vacherie B."/>
            <person name="Barbe V."/>
            <person name="Pelletier E."/>
            <person name="Sherman D.J."/>
            <person name="Westhof E."/>
            <person name="Weissenbach J."/>
            <person name="Baret P.V."/>
            <person name="Wincker P."/>
            <person name="Gaillardin C."/>
            <person name="Dujon B."/>
            <person name="Souciet J.L."/>
        </authorList>
    </citation>
    <scope>NUCLEOTIDE SEQUENCE [LARGE SCALE GENOMIC DNA]</scope>
    <source>
        <strain evidence="2">CBS 270.75 / DBVPG 7215 / KCTC 17166 / NRRL Y-17582</strain>
    </source>
</reference>
<dbReference type="RefSeq" id="XP_003645272.1">
    <property type="nucleotide sequence ID" value="XM_003645224.1"/>
</dbReference>
<dbReference type="HOGENOM" id="CLU_2277481_0_0_1"/>
<name>G8JPZ2_ERECY</name>
<dbReference type="GeneID" id="11468507"/>
<organism evidence="1 2">
    <name type="scientific">Eremothecium cymbalariae (strain CBS 270.75 / DBVPG 7215 / KCTC 17166 / NRRL Y-17582)</name>
    <name type="common">Yeast</name>
    <dbReference type="NCBI Taxonomy" id="931890"/>
    <lineage>
        <taxon>Eukaryota</taxon>
        <taxon>Fungi</taxon>
        <taxon>Dikarya</taxon>
        <taxon>Ascomycota</taxon>
        <taxon>Saccharomycotina</taxon>
        <taxon>Saccharomycetes</taxon>
        <taxon>Saccharomycetales</taxon>
        <taxon>Saccharomycetaceae</taxon>
        <taxon>Eremothecium</taxon>
    </lineage>
</organism>
<protein>
    <submittedName>
        <fullName evidence="1">Uncharacterized protein</fullName>
    </submittedName>
</protein>
<evidence type="ECO:0000313" key="2">
    <source>
        <dbReference type="Proteomes" id="UP000006790"/>
    </source>
</evidence>